<comment type="catalytic activity">
    <reaction evidence="1 6">
        <text>a myo-inositol phosphate + H2O = myo-inositol + phosphate</text>
        <dbReference type="Rhea" id="RHEA:24056"/>
        <dbReference type="ChEBI" id="CHEBI:15377"/>
        <dbReference type="ChEBI" id="CHEBI:17268"/>
        <dbReference type="ChEBI" id="CHEBI:43474"/>
        <dbReference type="ChEBI" id="CHEBI:84139"/>
        <dbReference type="EC" id="3.1.3.25"/>
    </reaction>
</comment>
<dbReference type="GO" id="GO:0016787">
    <property type="term" value="F:hydrolase activity"/>
    <property type="evidence" value="ECO:0007669"/>
    <property type="project" value="UniProtKB-KW"/>
</dbReference>
<name>A0ABT6FK88_9BACT</name>
<evidence type="ECO:0000313" key="7">
    <source>
        <dbReference type="EMBL" id="MDG3007934.1"/>
    </source>
</evidence>
<dbReference type="SUPFAM" id="SSF56655">
    <property type="entry name" value="Carbohydrate phosphatase"/>
    <property type="match status" value="1"/>
</dbReference>
<dbReference type="InterPro" id="IPR020583">
    <property type="entry name" value="Inositol_monoP_metal-BS"/>
</dbReference>
<protein>
    <recommendedName>
        <fullName evidence="6">Inositol-1-monophosphatase</fullName>
        <ecNumber evidence="6">3.1.3.25</ecNumber>
    </recommendedName>
</protein>
<sequence>MEKWKAELEVAEAAAKVGGGVAAGYFQGGLAADVKNAEGEGSYNLVTQADVEAERAVIAVIKKAFPHHAVYGEELHEAGEDAAAVLAAEDVWIVDPIDGTSNFVHGIPHFGISVAYYHQGVATVGVVGNPLYDDWYTAVRGGGAFHKGKRARVSPCTRIDEVLVSFGYFYDRGAMMEATLEVCREILLRKGHGLRRMGAATLDLAHVGVGSTGAFFEYELAPWDFAAGRLFVEEAGGRVTTCHGEPLTLTKTSVLASNGLVHDEMVAIMGEHFKRT</sequence>
<keyword evidence="8" id="KW-1185">Reference proteome</keyword>
<evidence type="ECO:0000313" key="8">
    <source>
        <dbReference type="Proteomes" id="UP001216907"/>
    </source>
</evidence>
<evidence type="ECO:0000256" key="5">
    <source>
        <dbReference type="ARBA" id="ARBA00022842"/>
    </source>
</evidence>
<dbReference type="CDD" id="cd01639">
    <property type="entry name" value="IMPase"/>
    <property type="match status" value="1"/>
</dbReference>
<evidence type="ECO:0000256" key="4">
    <source>
        <dbReference type="ARBA" id="ARBA00022801"/>
    </source>
</evidence>
<dbReference type="Proteomes" id="UP001216907">
    <property type="component" value="Unassembled WGS sequence"/>
</dbReference>
<dbReference type="PRINTS" id="PR00377">
    <property type="entry name" value="IMPHPHTASES"/>
</dbReference>
<dbReference type="PROSITE" id="PS00629">
    <property type="entry name" value="IMP_1"/>
    <property type="match status" value="1"/>
</dbReference>
<dbReference type="PANTHER" id="PTHR20854:SF4">
    <property type="entry name" value="INOSITOL-1-MONOPHOSPHATASE-RELATED"/>
    <property type="match status" value="1"/>
</dbReference>
<dbReference type="Gene3D" id="3.30.540.10">
    <property type="entry name" value="Fructose-1,6-Bisphosphatase, subunit A, domain 1"/>
    <property type="match status" value="1"/>
</dbReference>
<comment type="similarity">
    <text evidence="6">Belongs to the inositol monophosphatase superfamily.</text>
</comment>
<comment type="caution">
    <text evidence="7">The sequence shown here is derived from an EMBL/GenBank/DDBJ whole genome shotgun (WGS) entry which is preliminary data.</text>
</comment>
<gene>
    <name evidence="7" type="ORF">PZE19_29575</name>
</gene>
<evidence type="ECO:0000256" key="1">
    <source>
        <dbReference type="ARBA" id="ARBA00001033"/>
    </source>
</evidence>
<proteinExistence type="inferred from homology"/>
<keyword evidence="3 6" id="KW-0479">Metal-binding</keyword>
<evidence type="ECO:0000256" key="2">
    <source>
        <dbReference type="ARBA" id="ARBA00001946"/>
    </source>
</evidence>
<accession>A0ABT6FK88</accession>
<dbReference type="InterPro" id="IPR033942">
    <property type="entry name" value="IMPase"/>
</dbReference>
<dbReference type="EC" id="3.1.3.25" evidence="6"/>
<dbReference type="PANTHER" id="PTHR20854">
    <property type="entry name" value="INOSITOL MONOPHOSPHATASE"/>
    <property type="match status" value="1"/>
</dbReference>
<dbReference type="EMBL" id="JARRAG010000002">
    <property type="protein sequence ID" value="MDG3007934.1"/>
    <property type="molecule type" value="Genomic_DNA"/>
</dbReference>
<evidence type="ECO:0000256" key="6">
    <source>
        <dbReference type="RuleBase" id="RU364068"/>
    </source>
</evidence>
<comment type="cofactor">
    <cofactor evidence="2 6">
        <name>Mg(2+)</name>
        <dbReference type="ChEBI" id="CHEBI:18420"/>
    </cofactor>
</comment>
<dbReference type="Pfam" id="PF00459">
    <property type="entry name" value="Inositol_P"/>
    <property type="match status" value="1"/>
</dbReference>
<keyword evidence="4 6" id="KW-0378">Hydrolase</keyword>
<dbReference type="RefSeq" id="WP_277864202.1">
    <property type="nucleotide sequence ID" value="NZ_JARRAG010000002.1"/>
</dbReference>
<evidence type="ECO:0000256" key="3">
    <source>
        <dbReference type="ARBA" id="ARBA00022723"/>
    </source>
</evidence>
<dbReference type="Gene3D" id="3.40.190.80">
    <property type="match status" value="1"/>
</dbReference>
<organism evidence="7 8">
    <name type="scientific">Paludisphaera mucosa</name>
    <dbReference type="NCBI Taxonomy" id="3030827"/>
    <lineage>
        <taxon>Bacteria</taxon>
        <taxon>Pseudomonadati</taxon>
        <taxon>Planctomycetota</taxon>
        <taxon>Planctomycetia</taxon>
        <taxon>Isosphaerales</taxon>
        <taxon>Isosphaeraceae</taxon>
        <taxon>Paludisphaera</taxon>
    </lineage>
</organism>
<dbReference type="InterPro" id="IPR000760">
    <property type="entry name" value="Inositol_monophosphatase-like"/>
</dbReference>
<reference evidence="7 8" key="1">
    <citation type="submission" date="2023-03" db="EMBL/GenBank/DDBJ databases">
        <title>Paludisphaera mucosa sp. nov. a novel planctomycete from northern fen.</title>
        <authorList>
            <person name="Ivanova A."/>
        </authorList>
    </citation>
    <scope>NUCLEOTIDE SEQUENCE [LARGE SCALE GENOMIC DNA]</scope>
    <source>
        <strain evidence="7 8">Pla2</strain>
    </source>
</reference>
<keyword evidence="5 6" id="KW-0460">Magnesium</keyword>